<dbReference type="GO" id="GO:0003677">
    <property type="term" value="F:DNA binding"/>
    <property type="evidence" value="ECO:0007669"/>
    <property type="project" value="InterPro"/>
</dbReference>
<dbReference type="GO" id="GO:0003824">
    <property type="term" value="F:catalytic activity"/>
    <property type="evidence" value="ECO:0007669"/>
    <property type="project" value="InterPro"/>
</dbReference>
<sequence length="351" mass="39391">MLIANCAGAEFSGSCKHRGGLSRVWKGIIQFSDPTRFLPRNGWIRVEAATTDSSQPNRCCTEESMGKGQTKSRYFPRKRPDLASCLPFPPTSAPSFGLIQETLALDPFRLLIATIFLNRTRGEAAIPVLYDVFENYPTIGSLADADVDGLVAMIRKLGFQNARANKCISIAKLWMVSPPVKGKRFRKLHYPDKSDGLDIKPGESIDDEDTRIAWEIAHLPGIGAYAIDSWRIFCRDVLRGVATDWNGANAEEGFLPEWKSVRPKDKELRAFLTWMWLKEGWVWNPDTGERTHATKRIRRAARRGGLVIEKNGNWILETPLLKKAKGCKKGNNTNLPIGISSEHRLRTEANI</sequence>
<dbReference type="VEuPathDB" id="FungiDB:CPAG_03142"/>
<dbReference type="InterPro" id="IPR003265">
    <property type="entry name" value="HhH-GPD_domain"/>
</dbReference>
<dbReference type="PANTHER" id="PTHR15074:SF0">
    <property type="entry name" value="METHYL-CPG-BINDING DOMAIN PROTEIN 4-LIKE PROTEIN"/>
    <property type="match status" value="1"/>
</dbReference>
<dbReference type="GO" id="GO:0006285">
    <property type="term" value="P:base-excision repair, AP site formation"/>
    <property type="evidence" value="ECO:0007669"/>
    <property type="project" value="UniProtKB-ARBA"/>
</dbReference>
<dbReference type="Gene3D" id="1.10.340.30">
    <property type="entry name" value="Hypothetical protein, domain 2"/>
    <property type="match status" value="1"/>
</dbReference>
<evidence type="ECO:0000259" key="3">
    <source>
        <dbReference type="SMART" id="SM00478"/>
    </source>
</evidence>
<protein>
    <submittedName>
        <fullName evidence="4">Methyl-CpG binding protein MBD4</fullName>
    </submittedName>
</protein>
<feature type="domain" description="HhH-GPD" evidence="3">
    <location>
        <begin position="116"/>
        <end position="280"/>
    </location>
</feature>
<accession>A0A0J6FD77</accession>
<dbReference type="InterPro" id="IPR011257">
    <property type="entry name" value="DNA_glycosylase"/>
</dbReference>
<keyword evidence="2" id="KW-0539">Nucleus</keyword>
<dbReference type="Proteomes" id="UP000054567">
    <property type="component" value="Unassembled WGS sequence"/>
</dbReference>
<proteinExistence type="predicted"/>
<reference evidence="5" key="3">
    <citation type="journal article" date="2010" name="Genome Res.">
        <title>Population genomic sequencing of Coccidioides fungi reveals recent hybridization and transposon control.</title>
        <authorList>
            <person name="Neafsey D.E."/>
            <person name="Barker B.M."/>
            <person name="Sharpton T.J."/>
            <person name="Stajich J.E."/>
            <person name="Park D.J."/>
            <person name="Whiston E."/>
            <person name="Hung C.-Y."/>
            <person name="McMahan C."/>
            <person name="White J."/>
            <person name="Sykes S."/>
            <person name="Heiman D."/>
            <person name="Young S."/>
            <person name="Zeng Q."/>
            <person name="Abouelleil A."/>
            <person name="Aftuck L."/>
            <person name="Bessette D."/>
            <person name="Brown A."/>
            <person name="FitzGerald M."/>
            <person name="Lui A."/>
            <person name="Macdonald J.P."/>
            <person name="Priest M."/>
            <person name="Orbach M.J."/>
            <person name="Galgiani J.N."/>
            <person name="Kirkland T.N."/>
            <person name="Cole G.T."/>
            <person name="Birren B.W."/>
            <person name="Henn M.R."/>
            <person name="Taylor J.W."/>
            <person name="Rounsley S.D."/>
        </authorList>
    </citation>
    <scope>NUCLEOTIDE SEQUENCE [LARGE SCALE GENOMIC DNA]</scope>
    <source>
        <strain evidence="5">RMSCC 3488</strain>
    </source>
</reference>
<dbReference type="EMBL" id="DS268110">
    <property type="protein sequence ID" value="KMM66804.1"/>
    <property type="molecule type" value="Genomic_DNA"/>
</dbReference>
<dbReference type="PANTHER" id="PTHR15074">
    <property type="entry name" value="METHYL-CPG-BINDING PROTEIN"/>
    <property type="match status" value="1"/>
</dbReference>
<dbReference type="AlphaFoldDB" id="A0A0J6FD77"/>
<evidence type="ECO:0000256" key="2">
    <source>
        <dbReference type="ARBA" id="ARBA00023242"/>
    </source>
</evidence>
<comment type="subcellular location">
    <subcellularLocation>
        <location evidence="1">Nucleus</location>
    </subcellularLocation>
</comment>
<gene>
    <name evidence="4" type="ORF">CPAG_03142</name>
</gene>
<evidence type="ECO:0000313" key="4">
    <source>
        <dbReference type="EMBL" id="KMM66804.1"/>
    </source>
</evidence>
<reference evidence="5" key="2">
    <citation type="journal article" date="2009" name="Genome Res.">
        <title>Comparative genomic analyses of the human fungal pathogens Coccidioides and their relatives.</title>
        <authorList>
            <person name="Sharpton T.J."/>
            <person name="Stajich J.E."/>
            <person name="Rounsley S.D."/>
            <person name="Gardner M.J."/>
            <person name="Wortman J.R."/>
            <person name="Jordar V.S."/>
            <person name="Maiti R."/>
            <person name="Kodira C.D."/>
            <person name="Neafsey D.E."/>
            <person name="Zeng Q."/>
            <person name="Hung C.-Y."/>
            <person name="McMahan C."/>
            <person name="Muszewska A."/>
            <person name="Grynberg M."/>
            <person name="Mandel M.A."/>
            <person name="Kellner E.M."/>
            <person name="Barker B.M."/>
            <person name="Galgiani J.N."/>
            <person name="Orbach M.J."/>
            <person name="Kirkland T.N."/>
            <person name="Cole G.T."/>
            <person name="Henn M.R."/>
            <person name="Birren B.W."/>
            <person name="Taylor J.W."/>
        </authorList>
    </citation>
    <scope>NUCLEOTIDE SEQUENCE [LARGE SCALE GENOMIC DNA]</scope>
    <source>
        <strain evidence="5">RMSCC 3488</strain>
    </source>
</reference>
<evidence type="ECO:0000313" key="5">
    <source>
        <dbReference type="Proteomes" id="UP000054567"/>
    </source>
</evidence>
<reference evidence="4 5" key="1">
    <citation type="submission" date="2007-06" db="EMBL/GenBank/DDBJ databases">
        <title>The Genome Sequence of Coccidioides posadasii RMSCC_3488.</title>
        <authorList>
            <consortium name="Coccidioides Genome Resources Consortium"/>
            <consortium name="The Broad Institute Genome Sequencing Platform"/>
            <person name="Henn M.R."/>
            <person name="Sykes S."/>
            <person name="Young S."/>
            <person name="Jaffe D."/>
            <person name="Berlin A."/>
            <person name="Alvarez P."/>
            <person name="Butler J."/>
            <person name="Gnerre S."/>
            <person name="Grabherr M."/>
            <person name="Mauceli E."/>
            <person name="Brockman W."/>
            <person name="Kodira C."/>
            <person name="Alvarado L."/>
            <person name="Zeng Q."/>
            <person name="Crawford M."/>
            <person name="Antoine C."/>
            <person name="Devon K."/>
            <person name="Galgiani J."/>
            <person name="Orsborn K."/>
            <person name="Lewis M.L."/>
            <person name="Nusbaum C."/>
            <person name="Galagan J."/>
            <person name="Birren B."/>
        </authorList>
    </citation>
    <scope>NUCLEOTIDE SEQUENCE [LARGE SCALE GENOMIC DNA]</scope>
    <source>
        <strain evidence="4 5">RMSCC 3488</strain>
    </source>
</reference>
<dbReference type="SMART" id="SM00478">
    <property type="entry name" value="ENDO3c"/>
    <property type="match status" value="1"/>
</dbReference>
<name>A0A0J6FD77_COCPO</name>
<dbReference type="GO" id="GO:0005634">
    <property type="term" value="C:nucleus"/>
    <property type="evidence" value="ECO:0007669"/>
    <property type="project" value="UniProtKB-SubCell"/>
</dbReference>
<dbReference type="OrthoDB" id="10265068at2759"/>
<dbReference type="InterPro" id="IPR045138">
    <property type="entry name" value="MeCP2/MBD4"/>
</dbReference>
<organism evidence="4 5">
    <name type="scientific">Coccidioides posadasii RMSCC 3488</name>
    <dbReference type="NCBI Taxonomy" id="454284"/>
    <lineage>
        <taxon>Eukaryota</taxon>
        <taxon>Fungi</taxon>
        <taxon>Dikarya</taxon>
        <taxon>Ascomycota</taxon>
        <taxon>Pezizomycotina</taxon>
        <taxon>Eurotiomycetes</taxon>
        <taxon>Eurotiomycetidae</taxon>
        <taxon>Onygenales</taxon>
        <taxon>Onygenaceae</taxon>
        <taxon>Coccidioides</taxon>
    </lineage>
</organism>
<dbReference type="SUPFAM" id="SSF48150">
    <property type="entry name" value="DNA-glycosylase"/>
    <property type="match status" value="1"/>
</dbReference>
<evidence type="ECO:0000256" key="1">
    <source>
        <dbReference type="ARBA" id="ARBA00004123"/>
    </source>
</evidence>
<dbReference type="Pfam" id="PF00730">
    <property type="entry name" value="HhH-GPD"/>
    <property type="match status" value="1"/>
</dbReference>